<feature type="compositionally biased region" description="Polar residues" evidence="1">
    <location>
        <begin position="1"/>
        <end position="15"/>
    </location>
</feature>
<reference evidence="2" key="1">
    <citation type="submission" date="2019-03" db="EMBL/GenBank/DDBJ databases">
        <title>WGS assembly of Setaria viridis.</title>
        <authorList>
            <person name="Huang P."/>
            <person name="Jenkins J."/>
            <person name="Grimwood J."/>
            <person name="Barry K."/>
            <person name="Healey A."/>
            <person name="Mamidi S."/>
            <person name="Sreedasyam A."/>
            <person name="Shu S."/>
            <person name="Feldman M."/>
            <person name="Wu J."/>
            <person name="Yu Y."/>
            <person name="Chen C."/>
            <person name="Johnson J."/>
            <person name="Rokhsar D."/>
            <person name="Baxter I."/>
            <person name="Schmutz J."/>
            <person name="Brutnell T."/>
            <person name="Kellogg E."/>
        </authorList>
    </citation>
    <scope>NUCLEOTIDE SEQUENCE [LARGE SCALE GENOMIC DNA]</scope>
</reference>
<protein>
    <submittedName>
        <fullName evidence="2">Uncharacterized protein</fullName>
    </submittedName>
</protein>
<name>A0A4U6VF73_SETVI</name>
<dbReference type="Proteomes" id="UP000298652">
    <property type="component" value="Chromosome 3"/>
</dbReference>
<feature type="region of interest" description="Disordered" evidence="1">
    <location>
        <begin position="1"/>
        <end position="87"/>
    </location>
</feature>
<evidence type="ECO:0000313" key="3">
    <source>
        <dbReference type="Proteomes" id="UP000298652"/>
    </source>
</evidence>
<dbReference type="EMBL" id="CM016554">
    <property type="protein sequence ID" value="TKW27265.1"/>
    <property type="molecule type" value="Genomic_DNA"/>
</dbReference>
<dbReference type="AlphaFoldDB" id="A0A4U6VF73"/>
<keyword evidence="3" id="KW-1185">Reference proteome</keyword>
<evidence type="ECO:0000313" key="2">
    <source>
        <dbReference type="EMBL" id="TKW27265.1"/>
    </source>
</evidence>
<dbReference type="Gramene" id="TKW27265">
    <property type="protein sequence ID" value="TKW27265"/>
    <property type="gene ID" value="SEVIR_3G246650v2"/>
</dbReference>
<proteinExistence type="predicted"/>
<evidence type="ECO:0000256" key="1">
    <source>
        <dbReference type="SAM" id="MobiDB-lite"/>
    </source>
</evidence>
<gene>
    <name evidence="2" type="ORF">SEVIR_3G246650v2</name>
</gene>
<accession>A0A4U6VF73</accession>
<sequence>MWPPNRQTGPQKSSPPCTPSWRLRPPIPSVHHSMEKRNSRKRSNAEQAGGLAELTGKSLRFRVPASLSQHTTPSRGPPHSLKTLASL</sequence>
<organism evidence="2 3">
    <name type="scientific">Setaria viridis</name>
    <name type="common">Green bristlegrass</name>
    <name type="synonym">Setaria italica subsp. viridis</name>
    <dbReference type="NCBI Taxonomy" id="4556"/>
    <lineage>
        <taxon>Eukaryota</taxon>
        <taxon>Viridiplantae</taxon>
        <taxon>Streptophyta</taxon>
        <taxon>Embryophyta</taxon>
        <taxon>Tracheophyta</taxon>
        <taxon>Spermatophyta</taxon>
        <taxon>Magnoliopsida</taxon>
        <taxon>Liliopsida</taxon>
        <taxon>Poales</taxon>
        <taxon>Poaceae</taxon>
        <taxon>PACMAD clade</taxon>
        <taxon>Panicoideae</taxon>
        <taxon>Panicodae</taxon>
        <taxon>Paniceae</taxon>
        <taxon>Cenchrinae</taxon>
        <taxon>Setaria</taxon>
    </lineage>
</organism>